<evidence type="ECO:0000313" key="1">
    <source>
        <dbReference type="EMBL" id="QGX99691.1"/>
    </source>
</evidence>
<accession>A0A6I6IVM7</accession>
<dbReference type="OrthoDB" id="7280289at2"/>
<keyword evidence="2" id="KW-1185">Reference proteome</keyword>
<sequence>MPSKTDANAECTIGLPVRLDLAAVADLRAGIESARDHALCLEADKVEFLGGAGAELLLAAQAEWQAHALAFSIAQPTAQFLTGLDRLGIPHSELIIEDCE</sequence>
<organism evidence="1 2">
    <name type="scientific">Roseovarius faecimaris</name>
    <dbReference type="NCBI Taxonomy" id="2494550"/>
    <lineage>
        <taxon>Bacteria</taxon>
        <taxon>Pseudomonadati</taxon>
        <taxon>Pseudomonadota</taxon>
        <taxon>Alphaproteobacteria</taxon>
        <taxon>Rhodobacterales</taxon>
        <taxon>Roseobacteraceae</taxon>
        <taxon>Roseovarius</taxon>
    </lineage>
</organism>
<evidence type="ECO:0000313" key="2">
    <source>
        <dbReference type="Proteomes" id="UP000428330"/>
    </source>
</evidence>
<dbReference type="EMBL" id="CP034348">
    <property type="protein sequence ID" value="QGX99691.1"/>
    <property type="molecule type" value="Genomic_DNA"/>
</dbReference>
<proteinExistence type="predicted"/>
<name>A0A6I6IVM7_9RHOB</name>
<dbReference type="SUPFAM" id="SSF52091">
    <property type="entry name" value="SpoIIaa-like"/>
    <property type="match status" value="1"/>
</dbReference>
<protein>
    <submittedName>
        <fullName evidence="1">STAS domain-containing protein</fullName>
    </submittedName>
</protein>
<dbReference type="AlphaFoldDB" id="A0A6I6IVM7"/>
<dbReference type="Proteomes" id="UP000428330">
    <property type="component" value="Chromosome"/>
</dbReference>
<gene>
    <name evidence="1" type="ORF">EI983_16025</name>
</gene>
<dbReference type="InterPro" id="IPR036513">
    <property type="entry name" value="STAS_dom_sf"/>
</dbReference>
<reference evidence="2" key="1">
    <citation type="submission" date="2018-12" db="EMBL/GenBank/DDBJ databases">
        <title>Complete genome sequence of Roseovarius sp. MME-070.</title>
        <authorList>
            <person name="Nam Y.-D."/>
            <person name="Kang J."/>
            <person name="Chung W.-H."/>
            <person name="Park Y.S."/>
        </authorList>
    </citation>
    <scope>NUCLEOTIDE SEQUENCE [LARGE SCALE GENOMIC DNA]</scope>
    <source>
        <strain evidence="2">MME-070</strain>
    </source>
</reference>
<dbReference type="RefSeq" id="WP_157708372.1">
    <property type="nucleotide sequence ID" value="NZ_CP034348.1"/>
</dbReference>
<dbReference type="KEGG" id="rom:EI983_16025"/>